<accession>A0A916NMP3</accession>
<dbReference type="RefSeq" id="WP_218114640.1">
    <property type="nucleotide sequence ID" value="NZ_CAJVAP010000009.1"/>
</dbReference>
<evidence type="ECO:0000259" key="5">
    <source>
        <dbReference type="Pfam" id="PF01636"/>
    </source>
</evidence>
<keyword evidence="3 6" id="KW-0808">Transferase</keyword>
<dbReference type="AlphaFoldDB" id="A0A916NMP3"/>
<reference evidence="6" key="1">
    <citation type="submission" date="2021-06" db="EMBL/GenBank/DDBJ databases">
        <authorList>
            <person name="Criscuolo A."/>
        </authorList>
    </citation>
    <scope>NUCLEOTIDE SEQUENCE</scope>
    <source>
        <strain evidence="6">CIP111803</strain>
    </source>
</reference>
<dbReference type="EC" id="2.7.1.39" evidence="6"/>
<protein>
    <submittedName>
        <fullName evidence="6">Homoserine kinase</fullName>
        <ecNumber evidence="6">2.7.1.39</ecNumber>
    </submittedName>
</protein>
<name>A0A916NMP3_9MICO</name>
<gene>
    <name evidence="6" type="primary">thrB_1</name>
    <name evidence="6" type="ORF">LEUCIP111803_01019</name>
</gene>
<proteinExistence type="predicted"/>
<dbReference type="PANTHER" id="PTHR21064">
    <property type="entry name" value="AMINOGLYCOSIDE PHOSPHOTRANSFERASE DOMAIN-CONTAINING PROTEIN-RELATED"/>
    <property type="match status" value="1"/>
</dbReference>
<dbReference type="InterPro" id="IPR050249">
    <property type="entry name" value="Pseudomonas-type_ThrB"/>
</dbReference>
<keyword evidence="2" id="KW-0963">Cytoplasm</keyword>
<comment type="subcellular location">
    <subcellularLocation>
        <location evidence="1">Cytoplasm</location>
    </subcellularLocation>
</comment>
<dbReference type="PANTHER" id="PTHR21064:SF1">
    <property type="entry name" value="HYDROXYLYSINE KINASE"/>
    <property type="match status" value="1"/>
</dbReference>
<feature type="domain" description="Aminoglycoside phosphotransferase" evidence="5">
    <location>
        <begin position="46"/>
        <end position="260"/>
    </location>
</feature>
<dbReference type="Pfam" id="PF01636">
    <property type="entry name" value="APH"/>
    <property type="match status" value="1"/>
</dbReference>
<keyword evidence="4 6" id="KW-0418">Kinase</keyword>
<evidence type="ECO:0000256" key="3">
    <source>
        <dbReference type="ARBA" id="ARBA00022679"/>
    </source>
</evidence>
<dbReference type="Proteomes" id="UP000693892">
    <property type="component" value="Unassembled WGS sequence"/>
</dbReference>
<keyword evidence="7" id="KW-1185">Reference proteome</keyword>
<dbReference type="GO" id="GO:0004413">
    <property type="term" value="F:homoserine kinase activity"/>
    <property type="evidence" value="ECO:0007669"/>
    <property type="project" value="UniProtKB-EC"/>
</dbReference>
<evidence type="ECO:0000313" key="7">
    <source>
        <dbReference type="Proteomes" id="UP000693892"/>
    </source>
</evidence>
<dbReference type="EMBL" id="CAJVAP010000009">
    <property type="protein sequence ID" value="CAG7607398.1"/>
    <property type="molecule type" value="Genomic_DNA"/>
</dbReference>
<evidence type="ECO:0000256" key="4">
    <source>
        <dbReference type="ARBA" id="ARBA00022777"/>
    </source>
</evidence>
<evidence type="ECO:0000313" key="6">
    <source>
        <dbReference type="EMBL" id="CAG7607398.1"/>
    </source>
</evidence>
<organism evidence="6 7">
    <name type="scientific">Leucobacter soli</name>
    <dbReference type="NCBI Taxonomy" id="2812850"/>
    <lineage>
        <taxon>Bacteria</taxon>
        <taxon>Bacillati</taxon>
        <taxon>Actinomycetota</taxon>
        <taxon>Actinomycetes</taxon>
        <taxon>Micrococcales</taxon>
        <taxon>Microbacteriaceae</taxon>
        <taxon>Leucobacter</taxon>
    </lineage>
</organism>
<dbReference type="InterPro" id="IPR002575">
    <property type="entry name" value="Aminoglycoside_PTrfase"/>
</dbReference>
<dbReference type="GO" id="GO:0005737">
    <property type="term" value="C:cytoplasm"/>
    <property type="evidence" value="ECO:0007669"/>
    <property type="project" value="UniProtKB-SubCell"/>
</dbReference>
<comment type="caution">
    <text evidence="6">The sequence shown here is derived from an EMBL/GenBank/DDBJ whole genome shotgun (WGS) entry which is preliminary data.</text>
</comment>
<evidence type="ECO:0000256" key="2">
    <source>
        <dbReference type="ARBA" id="ARBA00022490"/>
    </source>
</evidence>
<sequence length="346" mass="37010">MPVNAATPQTLSISHDESAHLLREHYGVDPVRLTAMHSELSTVARVDLADDRSLVFRASCGTPEELEAARWRIGAMDHLAARGVPTGRTVPSADGSPIVSVELDAGPAILHVGEWLDGVMLDSAKPTPALMRSVGRVAGEVSAGLASWPAPPVDVGHPWELTRTLETVASTIVSVTDPATRAVLDAAVERFASVVAPVLPTLPRSVVHHDLHDSNLLVDTGAERISGVLDFGDMVFGPRIADLAVPAMHAGRAAEDPAEAFLLVAEGWGRAGQFENTVQLEEDEIAVVFDAGLGRLAVNLSVWTDRARSDRADYARARSSRTERTLRLLLAADRGRMLEGLHRRLG</sequence>
<evidence type="ECO:0000256" key="1">
    <source>
        <dbReference type="ARBA" id="ARBA00004496"/>
    </source>
</evidence>